<comment type="caution">
    <text evidence="4">The sequence shown here is derived from an EMBL/GenBank/DDBJ whole genome shotgun (WGS) entry which is preliminary data.</text>
</comment>
<dbReference type="SUPFAM" id="SSF50952">
    <property type="entry name" value="Soluble quinoprotein glucose dehydrogenase"/>
    <property type="match status" value="1"/>
</dbReference>
<name>A0A7K3WGV8_9ACTN</name>
<feature type="compositionally biased region" description="Pro residues" evidence="1">
    <location>
        <begin position="42"/>
        <end position="57"/>
    </location>
</feature>
<reference evidence="4 5" key="1">
    <citation type="submission" date="2020-02" db="EMBL/GenBank/DDBJ databases">
        <title>The whole genome sequence of CPCC 205119.</title>
        <authorList>
            <person name="Jiang Z."/>
        </authorList>
    </citation>
    <scope>NUCLEOTIDE SEQUENCE [LARGE SCALE GENOMIC DNA]</scope>
    <source>
        <strain evidence="4 5">CPCC 205119</strain>
    </source>
</reference>
<dbReference type="Pfam" id="PF07995">
    <property type="entry name" value="GSDH"/>
    <property type="match status" value="1"/>
</dbReference>
<gene>
    <name evidence="4" type="ORF">G1H19_17185</name>
</gene>
<proteinExistence type="predicted"/>
<dbReference type="PROSITE" id="PS51257">
    <property type="entry name" value="PROKAR_LIPOPROTEIN"/>
    <property type="match status" value="1"/>
</dbReference>
<accession>A0A7K3WGV8</accession>
<feature type="signal peptide" evidence="2">
    <location>
        <begin position="1"/>
        <end position="23"/>
    </location>
</feature>
<evidence type="ECO:0000313" key="4">
    <source>
        <dbReference type="EMBL" id="NEL55718.1"/>
    </source>
</evidence>
<keyword evidence="5" id="KW-1185">Reference proteome</keyword>
<dbReference type="Gene3D" id="2.120.10.30">
    <property type="entry name" value="TolB, C-terminal domain"/>
    <property type="match status" value="1"/>
</dbReference>
<organism evidence="4 5">
    <name type="scientific">Goekera deserti</name>
    <dbReference type="NCBI Taxonomy" id="2497753"/>
    <lineage>
        <taxon>Bacteria</taxon>
        <taxon>Bacillati</taxon>
        <taxon>Actinomycetota</taxon>
        <taxon>Actinomycetes</taxon>
        <taxon>Geodermatophilales</taxon>
        <taxon>Geodermatophilaceae</taxon>
        <taxon>Goekera</taxon>
    </lineage>
</organism>
<sequence length="389" mass="39066">MSRPTTRRAAWVSAALLGSVLLAGCGSDGYEPSGPWRAVPEGEPPVVAPPSQQPPGQAPTDPADPADPGDPAAGDPNVVATDLAVPTGLVVLPDGSAIVGERETGRLLQVFPDRSPARELMTVPVDTAGDGGLLGLALSPTYTEDGLLYAYLSTATDNQVVRFPLGGTPNPVFTGIPRGETHNGGGLVFAPDGTLYVGTGDTGNPALAQDPASLAGKVLAIDGFGQPTVGGDPVFTRGHSDVTALCLGADAAVFATDDSAQGLDELDRLVPGGDYGWPAESPTTADPVTTVAAADGGLGGCAVTAGTVFLGARDGKRVHIVTLDGNGVPTGEPADVLGDRYGRLRTVVVDAQGGLWVTTSNRDGAGTPAADDDKVLRIVAPTSSGDSPL</sequence>
<protein>
    <submittedName>
        <fullName evidence="4">Oxidoreductase</fullName>
    </submittedName>
</protein>
<dbReference type="Proteomes" id="UP000470470">
    <property type="component" value="Unassembled WGS sequence"/>
</dbReference>
<evidence type="ECO:0000313" key="5">
    <source>
        <dbReference type="Proteomes" id="UP000470470"/>
    </source>
</evidence>
<evidence type="ECO:0000256" key="2">
    <source>
        <dbReference type="SAM" id="SignalP"/>
    </source>
</evidence>
<evidence type="ECO:0000259" key="3">
    <source>
        <dbReference type="Pfam" id="PF07995"/>
    </source>
</evidence>
<dbReference type="EMBL" id="JAAGWK010000025">
    <property type="protein sequence ID" value="NEL55718.1"/>
    <property type="molecule type" value="Genomic_DNA"/>
</dbReference>
<dbReference type="PANTHER" id="PTHR19328">
    <property type="entry name" value="HEDGEHOG-INTERACTING PROTEIN"/>
    <property type="match status" value="1"/>
</dbReference>
<dbReference type="InterPro" id="IPR011041">
    <property type="entry name" value="Quinoprot_gluc/sorb_DH_b-prop"/>
</dbReference>
<dbReference type="RefSeq" id="WP_162393495.1">
    <property type="nucleotide sequence ID" value="NZ_JAABOZ010000010.1"/>
</dbReference>
<evidence type="ECO:0000256" key="1">
    <source>
        <dbReference type="SAM" id="MobiDB-lite"/>
    </source>
</evidence>
<keyword evidence="2" id="KW-0732">Signal</keyword>
<feature type="chain" id="PRO_5038590295" evidence="2">
    <location>
        <begin position="24"/>
        <end position="389"/>
    </location>
</feature>
<feature type="domain" description="Glucose/Sorbosone dehydrogenase" evidence="3">
    <location>
        <begin position="84"/>
        <end position="281"/>
    </location>
</feature>
<feature type="region of interest" description="Disordered" evidence="1">
    <location>
        <begin position="32"/>
        <end position="78"/>
    </location>
</feature>
<dbReference type="AlphaFoldDB" id="A0A7K3WGV8"/>
<dbReference type="InterPro" id="IPR012938">
    <property type="entry name" value="Glc/Sorbosone_DH"/>
</dbReference>
<dbReference type="PANTHER" id="PTHR19328:SF13">
    <property type="entry name" value="HIPL1 PROTEIN"/>
    <property type="match status" value="1"/>
</dbReference>
<dbReference type="InterPro" id="IPR011042">
    <property type="entry name" value="6-blade_b-propeller_TolB-like"/>
</dbReference>